<evidence type="ECO:0000259" key="4">
    <source>
        <dbReference type="PROSITE" id="PS50102"/>
    </source>
</evidence>
<reference evidence="5 6" key="1">
    <citation type="submission" date="2020-04" db="EMBL/GenBank/DDBJ databases">
        <title>Plant Genome Project.</title>
        <authorList>
            <person name="Zhang R.-G."/>
        </authorList>
    </citation>
    <scope>NUCLEOTIDE SEQUENCE [LARGE SCALE GENOMIC DNA]</scope>
    <source>
        <strain evidence="5">YNK0</strain>
        <tissue evidence="5">Leaf</tissue>
    </source>
</reference>
<feature type="domain" description="RRM" evidence="4">
    <location>
        <begin position="122"/>
        <end position="199"/>
    </location>
</feature>
<comment type="caution">
    <text evidence="5">The sequence shown here is derived from an EMBL/GenBank/DDBJ whole genome shotgun (WGS) entry which is preliminary data.</text>
</comment>
<dbReference type="PANTHER" id="PTHR21245">
    <property type="entry name" value="HETEROGENEOUS NUCLEAR RIBONUCLEOPROTEIN"/>
    <property type="match status" value="1"/>
</dbReference>
<proteinExistence type="predicted"/>
<dbReference type="Proteomes" id="UP000655225">
    <property type="component" value="Unassembled WGS sequence"/>
</dbReference>
<dbReference type="GO" id="GO:0003723">
    <property type="term" value="F:RNA binding"/>
    <property type="evidence" value="ECO:0007669"/>
    <property type="project" value="UniProtKB-UniRule"/>
</dbReference>
<dbReference type="PROSITE" id="PS50102">
    <property type="entry name" value="RRM"/>
    <property type="match status" value="3"/>
</dbReference>
<dbReference type="Gene3D" id="3.30.70.330">
    <property type="match status" value="3"/>
</dbReference>
<evidence type="ECO:0000256" key="2">
    <source>
        <dbReference type="PROSITE-ProRule" id="PRU00176"/>
    </source>
</evidence>
<feature type="region of interest" description="Disordered" evidence="3">
    <location>
        <begin position="470"/>
        <end position="490"/>
    </location>
</feature>
<evidence type="ECO:0000313" key="6">
    <source>
        <dbReference type="Proteomes" id="UP000655225"/>
    </source>
</evidence>
<dbReference type="OMA" id="THMDAVA"/>
<feature type="domain" description="RRM" evidence="4">
    <location>
        <begin position="201"/>
        <end position="283"/>
    </location>
</feature>
<keyword evidence="6" id="KW-1185">Reference proteome</keyword>
<feature type="domain" description="RRM" evidence="4">
    <location>
        <begin position="298"/>
        <end position="378"/>
    </location>
</feature>
<dbReference type="EMBL" id="JABCRI010000021">
    <property type="protein sequence ID" value="KAF8379967.1"/>
    <property type="molecule type" value="Genomic_DNA"/>
</dbReference>
<feature type="region of interest" description="Disordered" evidence="3">
    <location>
        <begin position="55"/>
        <end position="79"/>
    </location>
</feature>
<evidence type="ECO:0000256" key="1">
    <source>
        <dbReference type="ARBA" id="ARBA00022884"/>
    </source>
</evidence>
<organism evidence="5 6">
    <name type="scientific">Tetracentron sinense</name>
    <name type="common">Spur-leaf</name>
    <dbReference type="NCBI Taxonomy" id="13715"/>
    <lineage>
        <taxon>Eukaryota</taxon>
        <taxon>Viridiplantae</taxon>
        <taxon>Streptophyta</taxon>
        <taxon>Embryophyta</taxon>
        <taxon>Tracheophyta</taxon>
        <taxon>Spermatophyta</taxon>
        <taxon>Magnoliopsida</taxon>
        <taxon>Trochodendrales</taxon>
        <taxon>Trochodendraceae</taxon>
        <taxon>Tetracentron</taxon>
    </lineage>
</organism>
<sequence>MPPRSAPQKLPIKSSISSSLKPPKKRSESRNFLIPEIEAVIEPSQILETIAHGEDSIGSDAGTAQISQGNETVEKSSEKVVEVEEVAEIEREIGLRNENEGKESEGEEVWEPIKEKKKQKEYEVFVGGLDRDAVEEDLEKVFKKVGEVVEVRLVMNPYSQKNKGFAFVRFATVEQAKRAASEKFTLVRGKVCGVTRNNDNETLYLGNVCTTWTKDKLVKNLKSYELDSLEEVHLIDDANNKGMNRGYAFLKFGTHMDAVTACNKLQKGDVFFGTSLRAEVAFAKSAVEPDEEVMAQVKSVFLDGLPASWDEAQVHDQLKKYGEIENVQLARNMPSAKREDFGFICFRTREAALACIDAVNKDGIGEGAQKVSLKATLRKPLQKRIPPRTNGWRGYSSNSHDGWGLRPHRIVRSSPKRSNRTQFDRGHGVRLSGTSGYGQYSTRGDEFETELSPIRKYGSRFRKELVQRVAAPDTAHRRSRDPYFKSSSSGRHALGNYEDYSAYYSQDPSHELYDDDRYDSEYDYYDNRSEDAYNYHATSGLKRPYSTLDDDVLVSRSHTRYPRSGGSGLHMDSYPRRGVFESDERSRIMPDDRFGYESANYESRYISGSGPSRSYY</sequence>
<dbReference type="AlphaFoldDB" id="A0A834YHI4"/>
<dbReference type="Pfam" id="PF00076">
    <property type="entry name" value="RRM_1"/>
    <property type="match status" value="3"/>
</dbReference>
<accession>A0A834YHI4</accession>
<keyword evidence="1 2" id="KW-0694">RNA-binding</keyword>
<dbReference type="CDD" id="cd00590">
    <property type="entry name" value="RRM_SF"/>
    <property type="match status" value="3"/>
</dbReference>
<evidence type="ECO:0000313" key="5">
    <source>
        <dbReference type="EMBL" id="KAF8379967.1"/>
    </source>
</evidence>
<feature type="compositionally biased region" description="Low complexity" evidence="3">
    <location>
        <begin position="9"/>
        <end position="21"/>
    </location>
</feature>
<dbReference type="SUPFAM" id="SSF54928">
    <property type="entry name" value="RNA-binding domain, RBD"/>
    <property type="match status" value="2"/>
</dbReference>
<feature type="region of interest" description="Disordered" evidence="3">
    <location>
        <begin position="1"/>
        <end position="29"/>
    </location>
</feature>
<feature type="compositionally biased region" description="Polar residues" evidence="3">
    <location>
        <begin position="432"/>
        <end position="442"/>
    </location>
</feature>
<dbReference type="InterPro" id="IPR000504">
    <property type="entry name" value="RRM_dom"/>
</dbReference>
<name>A0A834YHI4_TETSI</name>
<protein>
    <recommendedName>
        <fullName evidence="4">RRM domain-containing protein</fullName>
    </recommendedName>
</protein>
<dbReference type="InterPro" id="IPR012677">
    <property type="entry name" value="Nucleotide-bd_a/b_plait_sf"/>
</dbReference>
<gene>
    <name evidence="5" type="ORF">HHK36_027433</name>
</gene>
<feature type="region of interest" description="Disordered" evidence="3">
    <location>
        <begin position="413"/>
        <end position="444"/>
    </location>
</feature>
<dbReference type="InterPro" id="IPR035979">
    <property type="entry name" value="RBD_domain_sf"/>
</dbReference>
<evidence type="ECO:0000256" key="3">
    <source>
        <dbReference type="SAM" id="MobiDB-lite"/>
    </source>
</evidence>
<feature type="compositionally biased region" description="Basic and acidic residues" evidence="3">
    <location>
        <begin position="474"/>
        <end position="483"/>
    </location>
</feature>
<dbReference type="SMART" id="SM00360">
    <property type="entry name" value="RRM"/>
    <property type="match status" value="3"/>
</dbReference>
<dbReference type="OrthoDB" id="3800936at2759"/>